<dbReference type="AlphaFoldDB" id="A0A5B0HLA5"/>
<dbReference type="RefSeq" id="WP_149668136.1">
    <property type="nucleotide sequence ID" value="NZ_VTUZ01000001.1"/>
</dbReference>
<protein>
    <submittedName>
        <fullName evidence="1">Uncharacterized protein</fullName>
    </submittedName>
</protein>
<name>A0A5B0HLA5_9BURK</name>
<organism evidence="1 2">
    <name type="scientific">Paraburkholderia panacisoli</name>
    <dbReference type="NCBI Taxonomy" id="2603818"/>
    <lineage>
        <taxon>Bacteria</taxon>
        <taxon>Pseudomonadati</taxon>
        <taxon>Pseudomonadota</taxon>
        <taxon>Betaproteobacteria</taxon>
        <taxon>Burkholderiales</taxon>
        <taxon>Burkholderiaceae</taxon>
        <taxon>Paraburkholderia</taxon>
    </lineage>
</organism>
<reference evidence="1 2" key="1">
    <citation type="submission" date="2019-08" db="EMBL/GenBank/DDBJ databases">
        <title>Paraburkholderia sp. DCY113.</title>
        <authorList>
            <person name="Kang J."/>
        </authorList>
    </citation>
    <scope>NUCLEOTIDE SEQUENCE [LARGE SCALE GENOMIC DNA]</scope>
    <source>
        <strain evidence="1 2">DCY113</strain>
    </source>
</reference>
<dbReference type="EMBL" id="VTUZ01000001">
    <property type="protein sequence ID" value="KAA1016009.1"/>
    <property type="molecule type" value="Genomic_DNA"/>
</dbReference>
<dbReference type="Proteomes" id="UP000325273">
    <property type="component" value="Unassembled WGS sequence"/>
</dbReference>
<sequence length="90" mass="9608">MIVQTGLSEQGWLERVIPWQAGDSGGLRQWANGSLERLEMNRLGSFAAGVHAKAGGKKRDEKAKKIRARGADFVGTARVAKTLSQADGGT</sequence>
<evidence type="ECO:0000313" key="2">
    <source>
        <dbReference type="Proteomes" id="UP000325273"/>
    </source>
</evidence>
<evidence type="ECO:0000313" key="1">
    <source>
        <dbReference type="EMBL" id="KAA1016009.1"/>
    </source>
</evidence>
<comment type="caution">
    <text evidence="1">The sequence shown here is derived from an EMBL/GenBank/DDBJ whole genome shotgun (WGS) entry which is preliminary data.</text>
</comment>
<accession>A0A5B0HLA5</accession>
<keyword evidence="2" id="KW-1185">Reference proteome</keyword>
<proteinExistence type="predicted"/>
<gene>
    <name evidence="1" type="ORF">FVF58_01265</name>
</gene>